<gene>
    <name evidence="3" type="ORF">GCM10009030_16600</name>
</gene>
<keyword evidence="1" id="KW-0175">Coiled coil</keyword>
<reference evidence="3" key="2">
    <citation type="submission" date="2020-09" db="EMBL/GenBank/DDBJ databases">
        <authorList>
            <person name="Sun Q."/>
            <person name="Ohkuma M."/>
        </authorList>
    </citation>
    <scope>NUCLEOTIDE SEQUENCE</scope>
    <source>
        <strain evidence="3">JCM 17820</strain>
    </source>
</reference>
<dbReference type="Proteomes" id="UP000605784">
    <property type="component" value="Unassembled WGS sequence"/>
</dbReference>
<name>A0A830GKX5_9EURY</name>
<sequence length="704" mass="75211">MAEPTLDRRTLLASLAGAGAASVAGCSVFDGGEDGDASEVESDRARELATRFAPTLYFDENEPWFPTDPRPYTSERDGETVVDGFDAFDGYHERFTGEQPPDPTVFYHAVEYEDSPLAVVQFWLYSAFDQFTTNFHWHDWEVLHVFVDSEGQSPSDSRTQSDDTETDEPQLYVASSHSRKVPNNEFLDPDPEGVPRILSELGSHSSALSVNDSLDEFQRLPEGAALADITNSAIETLEDVAAIPFAYGLPRDEGYRLPYVVPEYEGAPLYDHPDLPSVERSDLVSDALTVRSLDSLSSPPTDLPDRSTGLVFKHAEREGGDEADIEYDLVPTGELESIADFTGPQLSFEFAVPEFGEDAVAGHITTTGAPWGQPRYENPAADITEPNHRAALAERYDAIGEAASINTVVASISEAVPSGDAPEDEGLTTQSSTVEAFALLESDPEAVPTFNGVAAVRDVPAGEHRLTVNRAGAAPHSEPVSVADEGGPTLAGVDGEIPTVATERARKVELDPAEADSDLTDLAVEDDFAGRLYDAPLSGPDAVYVHDGGAYTAAVRDADDAVGAFRVNPDPAADEAVRIERPNTGKASLSTFLADISAETQTEIQDLTETDTATEVGGAAAITGLTQALGAVADAARRAAERAEAGDAAGADKRLRGLRTALEQVRDRLAEAREALPPALATAAEKRLNQADRRAQQALDQAKL</sequence>
<feature type="region of interest" description="Disordered" evidence="2">
    <location>
        <begin position="473"/>
        <end position="494"/>
    </location>
</feature>
<protein>
    <submittedName>
        <fullName evidence="3">Uncharacterized protein</fullName>
    </submittedName>
</protein>
<dbReference type="RefSeq" id="WP_188996362.1">
    <property type="nucleotide sequence ID" value="NZ_BMOU01000002.1"/>
</dbReference>
<dbReference type="InterPro" id="IPR006311">
    <property type="entry name" value="TAT_signal"/>
</dbReference>
<dbReference type="PROSITE" id="PS51318">
    <property type="entry name" value="TAT"/>
    <property type="match status" value="1"/>
</dbReference>
<proteinExistence type="predicted"/>
<reference evidence="3" key="1">
    <citation type="journal article" date="2014" name="Int. J. Syst. Evol. Microbiol.">
        <title>Complete genome sequence of Corynebacterium casei LMG S-19264T (=DSM 44701T), isolated from a smear-ripened cheese.</title>
        <authorList>
            <consortium name="US DOE Joint Genome Institute (JGI-PGF)"/>
            <person name="Walter F."/>
            <person name="Albersmeier A."/>
            <person name="Kalinowski J."/>
            <person name="Ruckert C."/>
        </authorList>
    </citation>
    <scope>NUCLEOTIDE SEQUENCE</scope>
    <source>
        <strain evidence="3">JCM 17820</strain>
    </source>
</reference>
<evidence type="ECO:0000256" key="1">
    <source>
        <dbReference type="SAM" id="Coils"/>
    </source>
</evidence>
<keyword evidence="4" id="KW-1185">Reference proteome</keyword>
<feature type="region of interest" description="Disordered" evidence="2">
    <location>
        <begin position="150"/>
        <end position="169"/>
    </location>
</feature>
<accession>A0A830GKX5</accession>
<dbReference type="EMBL" id="BMOU01000002">
    <property type="protein sequence ID" value="GGN92408.1"/>
    <property type="molecule type" value="Genomic_DNA"/>
</dbReference>
<organism evidence="3 4">
    <name type="scientific">Haloarcula pellucida</name>
    <dbReference type="NCBI Taxonomy" id="1427151"/>
    <lineage>
        <taxon>Archaea</taxon>
        <taxon>Methanobacteriati</taxon>
        <taxon>Methanobacteriota</taxon>
        <taxon>Stenosarchaea group</taxon>
        <taxon>Halobacteria</taxon>
        <taxon>Halobacteriales</taxon>
        <taxon>Haloarculaceae</taxon>
        <taxon>Haloarcula</taxon>
    </lineage>
</organism>
<dbReference type="AlphaFoldDB" id="A0A830GKX5"/>
<evidence type="ECO:0000313" key="3">
    <source>
        <dbReference type="EMBL" id="GGN92408.1"/>
    </source>
</evidence>
<evidence type="ECO:0000256" key="2">
    <source>
        <dbReference type="SAM" id="MobiDB-lite"/>
    </source>
</evidence>
<evidence type="ECO:0000313" key="4">
    <source>
        <dbReference type="Proteomes" id="UP000605784"/>
    </source>
</evidence>
<feature type="coiled-coil region" evidence="1">
    <location>
        <begin position="655"/>
        <end position="701"/>
    </location>
</feature>
<comment type="caution">
    <text evidence="3">The sequence shown here is derived from an EMBL/GenBank/DDBJ whole genome shotgun (WGS) entry which is preliminary data.</text>
</comment>